<proteinExistence type="predicted"/>
<dbReference type="InterPro" id="IPR008275">
    <property type="entry name" value="CoA_E_activase_dom"/>
</dbReference>
<dbReference type="InterPro" id="IPR051805">
    <property type="entry name" value="Dehydratase_Activator_Redct"/>
</dbReference>
<sequence length="996" mass="110263">MRLSVGIDIGSTTVKVVVMDGETILFKHYERHFSQVRQKTAEVLRKARAVLDGHTFTVALSGSAGFGLSKAAGIEFIQEVFATGKAVQLFDPQIDVVIELGGEDAKILFLTGGVEERMNGTCAGGTGAFIDQMATLLNVTPEDLDVLASHSEKLYPIASRCGVFAKSDIQPLLNQGARKEDLAASIFQAVVDQTITGLAQGRAIKGKVAFLGGPLYFFKELQKQFAKTLNLSKENAIFPELGQFSVAMGTAVYAPESGNQETIGSLLQKIEKAPVDTSSSNYLEPLFSGEDDYEAFVSRHQKAAVPVVPIEGYEGDAYLGIDCGSTTTKVVLISENDDILYEYYSSNQGNPVVIIKEQLLKIRSLCGNRITIRSSVVTGYGEELIQSAFQVDAGIVETMAHFKAARHFNPQVDFILDIGGQDIKCFKVKNDSIDSIMLNEACSSGCGSFIETFAKSMGYGIADFSQRGLFSQYPVDLGSRCTVFMNSSVKQAQKDGAGVEDISAGLSMSVVKNAIYKVIRAHNPDELGQNIVVQGGTFLNDAVLRSFEREIGRNVVRPNIAGLMGAYGAALYGKGLHLKESTLLSTEELNAFTHTAKSVNCGLCTNHCSLTVNLFSDGKKYISGNKCERPLGYKNKEKLPNIYEYKLNRLKELSEQSKEGPRGKIGIPLGLNMIENLPFWHTFLTELGFEVVVSPVSTLDIYAKGRYTIPSDTVCYPAKLIHGHIEWLLEQGIDTIFYPCLTYNFDEKKGDNHFNCPVVAYYPELLRSNIGKLKEMDFLYPYFGLHREKDFIKKAAAYFGERYPHITKTEVKKAAEKSYALYHQWHEDVKAEGLKMLRYAKEHDLQTVVLAGRPYHVDPEINHGIDKLLNSLGLVVISEDCVSDLVEPQKVNVLNQWTYHARLYNAAKYVATHDDIELVQLVSFGCGIDAITTDEVRSILESHDKLYTQLKIDEINNLGAVKIRLRSLLGAMEERRAVKQQKGEHPERNRDFYGTR</sequence>
<dbReference type="NCBIfam" id="TIGR00241">
    <property type="entry name" value="CoA_E_activ"/>
    <property type="match status" value="1"/>
</dbReference>
<comment type="caution">
    <text evidence="8">The sequence shown here is derived from an EMBL/GenBank/DDBJ whole genome shotgun (WGS) entry which is preliminary data.</text>
</comment>
<evidence type="ECO:0000256" key="1">
    <source>
        <dbReference type="ARBA" id="ARBA00001966"/>
    </source>
</evidence>
<evidence type="ECO:0000313" key="9">
    <source>
        <dbReference type="Proteomes" id="UP000610760"/>
    </source>
</evidence>
<dbReference type="PANTHER" id="PTHR32329">
    <property type="entry name" value="BIFUNCTIONAL PROTEIN [INCLUDES 2-HYDROXYACYL-COA DEHYDRATASE (N-TER) AND ITS ACTIVATOR DOMAIN (C_TERM)-RELATED"/>
    <property type="match status" value="1"/>
</dbReference>
<feature type="domain" description="ATPase BadF/BadG/BcrA/BcrD type" evidence="6">
    <location>
        <begin position="5"/>
        <end position="254"/>
    </location>
</feature>
<comment type="cofactor">
    <cofactor evidence="1">
        <name>[4Fe-4S] cluster</name>
        <dbReference type="ChEBI" id="CHEBI:49883"/>
    </cofactor>
</comment>
<dbReference type="InterPro" id="IPR043129">
    <property type="entry name" value="ATPase_NBD"/>
</dbReference>
<evidence type="ECO:0000313" key="8">
    <source>
        <dbReference type="EMBL" id="MBC8560002.1"/>
    </source>
</evidence>
<reference evidence="8" key="1">
    <citation type="submission" date="2020-08" db="EMBL/GenBank/DDBJ databases">
        <title>Genome public.</title>
        <authorList>
            <person name="Liu C."/>
            <person name="Sun Q."/>
        </authorList>
    </citation>
    <scope>NUCLEOTIDE SEQUENCE</scope>
    <source>
        <strain evidence="8">NSJ-33</strain>
    </source>
</reference>
<dbReference type="RefSeq" id="WP_283242817.1">
    <property type="nucleotide sequence ID" value="NZ_JACRSV010000002.1"/>
</dbReference>
<evidence type="ECO:0000256" key="3">
    <source>
        <dbReference type="ARBA" id="ARBA00023004"/>
    </source>
</evidence>
<name>A0A926E4D0_9FIRM</name>
<dbReference type="CDD" id="cd24034">
    <property type="entry name" value="ASKHA_NBD_O66634-like_rpt1"/>
    <property type="match status" value="1"/>
</dbReference>
<dbReference type="CDD" id="cd24035">
    <property type="entry name" value="ASKHA_NBD_O66634-like_rpt2"/>
    <property type="match status" value="1"/>
</dbReference>
<dbReference type="Pfam" id="PF09989">
    <property type="entry name" value="DUF2229"/>
    <property type="match status" value="1"/>
</dbReference>
<accession>A0A926E4D0</accession>
<keyword evidence="9" id="KW-1185">Reference proteome</keyword>
<evidence type="ECO:0000256" key="2">
    <source>
        <dbReference type="ARBA" id="ARBA00022723"/>
    </source>
</evidence>
<evidence type="ECO:0000259" key="7">
    <source>
        <dbReference type="Pfam" id="PF09989"/>
    </source>
</evidence>
<evidence type="ECO:0000259" key="6">
    <source>
        <dbReference type="Pfam" id="PF01869"/>
    </source>
</evidence>
<organism evidence="8 9">
    <name type="scientific">Fumia xinanensis</name>
    <dbReference type="NCBI Taxonomy" id="2763659"/>
    <lineage>
        <taxon>Bacteria</taxon>
        <taxon>Bacillati</taxon>
        <taxon>Bacillota</taxon>
        <taxon>Clostridia</taxon>
        <taxon>Eubacteriales</taxon>
        <taxon>Oscillospiraceae</taxon>
        <taxon>Fumia</taxon>
    </lineage>
</organism>
<evidence type="ECO:0000256" key="4">
    <source>
        <dbReference type="ARBA" id="ARBA00023014"/>
    </source>
</evidence>
<dbReference type="InterPro" id="IPR002731">
    <property type="entry name" value="ATPase_BadF"/>
</dbReference>
<dbReference type="Proteomes" id="UP000610760">
    <property type="component" value="Unassembled WGS sequence"/>
</dbReference>
<gene>
    <name evidence="8" type="ORF">H8710_07985</name>
</gene>
<protein>
    <submittedName>
        <fullName evidence="8">2-hydroxyacyl-CoA dehydratase</fullName>
    </submittedName>
</protein>
<dbReference type="GO" id="GO:0051536">
    <property type="term" value="F:iron-sulfur cluster binding"/>
    <property type="evidence" value="ECO:0007669"/>
    <property type="project" value="UniProtKB-KW"/>
</dbReference>
<dbReference type="Gene3D" id="3.30.420.40">
    <property type="match status" value="4"/>
</dbReference>
<dbReference type="InterPro" id="IPR018709">
    <property type="entry name" value="CoA_activase_DUF2229"/>
</dbReference>
<dbReference type="Pfam" id="PF01869">
    <property type="entry name" value="BcrAD_BadFG"/>
    <property type="match status" value="2"/>
</dbReference>
<dbReference type="SUPFAM" id="SSF53067">
    <property type="entry name" value="Actin-like ATPase domain"/>
    <property type="match status" value="2"/>
</dbReference>
<dbReference type="AlphaFoldDB" id="A0A926E4D0"/>
<keyword evidence="4" id="KW-0411">Iron-sulfur</keyword>
<dbReference type="GO" id="GO:0046872">
    <property type="term" value="F:metal ion binding"/>
    <property type="evidence" value="ECO:0007669"/>
    <property type="project" value="UniProtKB-KW"/>
</dbReference>
<dbReference type="PANTHER" id="PTHR32329:SF4">
    <property type="entry name" value="ACTIVATOR OF 2-HYDROXYACYL-COA DEHYDRATASE"/>
    <property type="match status" value="1"/>
</dbReference>
<evidence type="ECO:0000256" key="5">
    <source>
        <dbReference type="SAM" id="MobiDB-lite"/>
    </source>
</evidence>
<feature type="region of interest" description="Disordered" evidence="5">
    <location>
        <begin position="976"/>
        <end position="996"/>
    </location>
</feature>
<feature type="domain" description="DUF2229" evidence="7">
    <location>
        <begin position="664"/>
        <end position="882"/>
    </location>
</feature>
<keyword evidence="2" id="KW-0479">Metal-binding</keyword>
<keyword evidence="3" id="KW-0408">Iron</keyword>
<dbReference type="EMBL" id="JACRSV010000002">
    <property type="protein sequence ID" value="MBC8560002.1"/>
    <property type="molecule type" value="Genomic_DNA"/>
</dbReference>
<feature type="domain" description="ATPase BadF/BadG/BcrA/BcrD type" evidence="6">
    <location>
        <begin position="319"/>
        <end position="573"/>
    </location>
</feature>